<feature type="compositionally biased region" description="Polar residues" evidence="1">
    <location>
        <begin position="191"/>
        <end position="206"/>
    </location>
</feature>
<proteinExistence type="predicted"/>
<dbReference type="InterPro" id="IPR013382">
    <property type="entry name" value="CRISPR-assoc_prot_Cse2"/>
</dbReference>
<dbReference type="EMBL" id="JAVDQK010000005">
    <property type="protein sequence ID" value="MDR6218924.1"/>
    <property type="molecule type" value="Genomic_DNA"/>
</dbReference>
<dbReference type="Pfam" id="PF09485">
    <property type="entry name" value="CRISPR_Cse2"/>
    <property type="match status" value="1"/>
</dbReference>
<protein>
    <submittedName>
        <fullName evidence="2">CRISPR type I-E-associated protein CasB/Cse2</fullName>
    </submittedName>
</protein>
<dbReference type="Gene3D" id="1.10.520.40">
    <property type="entry name" value="CRISPR-associated protein Cse2"/>
    <property type="match status" value="1"/>
</dbReference>
<organism evidence="2 3">
    <name type="scientific">Deinococcus soli</name>
    <name type="common">ex Cha et al. 2016</name>
    <dbReference type="NCBI Taxonomy" id="1309411"/>
    <lineage>
        <taxon>Bacteria</taxon>
        <taxon>Thermotogati</taxon>
        <taxon>Deinococcota</taxon>
        <taxon>Deinococci</taxon>
        <taxon>Deinococcales</taxon>
        <taxon>Deinococcaceae</taxon>
        <taxon>Deinococcus</taxon>
    </lineage>
</organism>
<comment type="caution">
    <text evidence="2">The sequence shown here is derived from an EMBL/GenBank/DDBJ whole genome shotgun (WGS) entry which is preliminary data.</text>
</comment>
<sequence length="206" mass="22455">MTAERTPVETAPPEARAAVTPDDRLAGLVLRLPPSEMAILSRETRAEGRVSHRAEGLIDEAGFTRVPSHVRGRLTEALSIISHQLRGTGPRPGVGAKSGDTRVNLGAALARRDKAEGGRSGARSMDRLMRAEPDSLMTELRRAVSVVNSVNLNWADLIRAAATWHRPDDRAKLQRQWARAFHEELRATRPQPASTPTGTSPDQETP</sequence>
<dbReference type="InterPro" id="IPR038287">
    <property type="entry name" value="Cse2_sf"/>
</dbReference>
<feature type="region of interest" description="Disordered" evidence="1">
    <location>
        <begin position="180"/>
        <end position="206"/>
    </location>
</feature>
<name>A0AAE3XDI0_9DEIO</name>
<evidence type="ECO:0000313" key="3">
    <source>
        <dbReference type="Proteomes" id="UP001185331"/>
    </source>
</evidence>
<accession>A0AAE3XDI0</accession>
<dbReference type="Proteomes" id="UP001185331">
    <property type="component" value="Unassembled WGS sequence"/>
</dbReference>
<gene>
    <name evidence="2" type="ORF">J2Y00_002521</name>
</gene>
<evidence type="ECO:0000256" key="1">
    <source>
        <dbReference type="SAM" id="MobiDB-lite"/>
    </source>
</evidence>
<evidence type="ECO:0000313" key="2">
    <source>
        <dbReference type="EMBL" id="MDR6218924.1"/>
    </source>
</evidence>
<dbReference type="RefSeq" id="WP_309853754.1">
    <property type="nucleotide sequence ID" value="NZ_JAVDQJ010000004.1"/>
</dbReference>
<dbReference type="NCBIfam" id="TIGR02548">
    <property type="entry name" value="casB_cse2"/>
    <property type="match status" value="1"/>
</dbReference>
<dbReference type="AlphaFoldDB" id="A0AAE3XDI0"/>
<reference evidence="2" key="1">
    <citation type="submission" date="2023-07" db="EMBL/GenBank/DDBJ databases">
        <title>Sorghum-associated microbial communities from plants grown in Nebraska, USA.</title>
        <authorList>
            <person name="Schachtman D."/>
        </authorList>
    </citation>
    <scope>NUCLEOTIDE SEQUENCE</scope>
    <source>
        <strain evidence="2">BE330</strain>
    </source>
</reference>